<evidence type="ECO:0000259" key="4">
    <source>
        <dbReference type="PROSITE" id="PS01124"/>
    </source>
</evidence>
<dbReference type="InterPro" id="IPR018060">
    <property type="entry name" value="HTH_AraC"/>
</dbReference>
<reference evidence="5 6" key="1">
    <citation type="submission" date="2023-07" db="EMBL/GenBank/DDBJ databases">
        <title>Comparative genomics of wheat-associated soil bacteria to identify genetic determinants of phenazine resistance.</title>
        <authorList>
            <person name="Mouncey N."/>
        </authorList>
    </citation>
    <scope>NUCLEOTIDE SEQUENCE [LARGE SCALE GENOMIC DNA]</scope>
    <source>
        <strain evidence="5 6">W4I9-1</strain>
    </source>
</reference>
<keyword evidence="3" id="KW-0804">Transcription</keyword>
<dbReference type="PROSITE" id="PS01124">
    <property type="entry name" value="HTH_ARAC_FAMILY_2"/>
    <property type="match status" value="2"/>
</dbReference>
<evidence type="ECO:0000313" key="6">
    <source>
        <dbReference type="Proteomes" id="UP001244427"/>
    </source>
</evidence>
<organism evidence="5 6">
    <name type="scientific">Microbacterium natoriense</name>
    <dbReference type="NCBI Taxonomy" id="284570"/>
    <lineage>
        <taxon>Bacteria</taxon>
        <taxon>Bacillati</taxon>
        <taxon>Actinomycetota</taxon>
        <taxon>Actinomycetes</taxon>
        <taxon>Micrococcales</taxon>
        <taxon>Microbacteriaceae</taxon>
        <taxon>Microbacterium</taxon>
    </lineage>
</organism>
<sequence>MAATHPINSKLAKPYLIGLSESVIVLPVPVAASNRLAEPVLHCCLRGSAQILVEEIAYAIVEGEGLWVSAGSRVHVSLGRRDVVVPVPGVTVSEAAGAFMVVLPQSWQPWILHAFGEALGHLEGGVSRACLQAELDAVGPRGGVLNEPRFPTSEDLIGVAAALKASPAISISGVVGAGAGWSSRTLRRRFVTETGQTPQQWARTHRMMLAADLLSAGHEVATVAQLSGYCTASGFARRFRAHTGVTPGAWHRRQGAGNGSIRLGAPPAASLVPADRTWLRVNGVHVAVWVARGAAVVKIGERQQRMIAGQAMVLPAGTPNSIQLFPGSLLLPVGYRPVRSKRTGAPIIPVVIDHDDVLDLVHAMVSAYTTVHPYASDSHAGFDRVWRLSTSEEPLGDDVCLSVLAGAISTGEVQTSLAECAHWAGLRERELSRIVNERAGMSFARWIRAVRMSSARAQLHRGVSASTVSRQLGYAHLPAFSRAFRQTHGLTPQSVLASTPPRSEAGRWYRASMRHSGFGRSD</sequence>
<evidence type="ECO:0000256" key="3">
    <source>
        <dbReference type="ARBA" id="ARBA00023163"/>
    </source>
</evidence>
<gene>
    <name evidence="5" type="ORF">QFZ53_001465</name>
</gene>
<accession>A0AAW8EWT1</accession>
<dbReference type="InterPro" id="IPR009057">
    <property type="entry name" value="Homeodomain-like_sf"/>
</dbReference>
<comment type="caution">
    <text evidence="5">The sequence shown here is derived from an EMBL/GenBank/DDBJ whole genome shotgun (WGS) entry which is preliminary data.</text>
</comment>
<dbReference type="PANTHER" id="PTHR11019">
    <property type="entry name" value="HTH-TYPE TRANSCRIPTIONAL REGULATOR NIMR"/>
    <property type="match status" value="1"/>
</dbReference>
<keyword evidence="6" id="KW-1185">Reference proteome</keyword>
<keyword evidence="2 5" id="KW-0238">DNA-binding</keyword>
<dbReference type="GO" id="GO:0003700">
    <property type="term" value="F:DNA-binding transcription factor activity"/>
    <property type="evidence" value="ECO:0007669"/>
    <property type="project" value="InterPro"/>
</dbReference>
<dbReference type="Pfam" id="PF12833">
    <property type="entry name" value="HTH_18"/>
    <property type="match status" value="2"/>
</dbReference>
<feature type="domain" description="HTH araC/xylS-type" evidence="4">
    <location>
        <begin position="175"/>
        <end position="253"/>
    </location>
</feature>
<protein>
    <submittedName>
        <fullName evidence="5">AraC-like DNA-binding protein</fullName>
    </submittedName>
</protein>
<dbReference type="PROSITE" id="PS00041">
    <property type="entry name" value="HTH_ARAC_FAMILY_1"/>
    <property type="match status" value="1"/>
</dbReference>
<dbReference type="RefSeq" id="WP_373426251.1">
    <property type="nucleotide sequence ID" value="NZ_JAUSXV010000001.1"/>
</dbReference>
<dbReference type="GO" id="GO:0043565">
    <property type="term" value="F:sequence-specific DNA binding"/>
    <property type="evidence" value="ECO:0007669"/>
    <property type="project" value="InterPro"/>
</dbReference>
<evidence type="ECO:0000256" key="1">
    <source>
        <dbReference type="ARBA" id="ARBA00023015"/>
    </source>
</evidence>
<dbReference type="PANTHER" id="PTHR11019:SF199">
    <property type="entry name" value="HTH-TYPE TRANSCRIPTIONAL REGULATOR NIMR"/>
    <property type="match status" value="1"/>
</dbReference>
<dbReference type="InterPro" id="IPR018062">
    <property type="entry name" value="HTH_AraC-typ_CS"/>
</dbReference>
<feature type="domain" description="HTH araC/xylS-type" evidence="4">
    <location>
        <begin position="398"/>
        <end position="498"/>
    </location>
</feature>
<dbReference type="SUPFAM" id="SSF46689">
    <property type="entry name" value="Homeodomain-like"/>
    <property type="match status" value="2"/>
</dbReference>
<proteinExistence type="predicted"/>
<keyword evidence="1" id="KW-0805">Transcription regulation</keyword>
<dbReference type="AlphaFoldDB" id="A0AAW8EWT1"/>
<dbReference type="Gene3D" id="1.10.10.60">
    <property type="entry name" value="Homeodomain-like"/>
    <property type="match status" value="2"/>
</dbReference>
<evidence type="ECO:0000256" key="2">
    <source>
        <dbReference type="ARBA" id="ARBA00023125"/>
    </source>
</evidence>
<dbReference type="EMBL" id="JAUSXV010000001">
    <property type="protein sequence ID" value="MDQ0647269.1"/>
    <property type="molecule type" value="Genomic_DNA"/>
</dbReference>
<evidence type="ECO:0000313" key="5">
    <source>
        <dbReference type="EMBL" id="MDQ0647269.1"/>
    </source>
</evidence>
<dbReference type="Proteomes" id="UP001244427">
    <property type="component" value="Unassembled WGS sequence"/>
</dbReference>
<name>A0AAW8EWT1_9MICO</name>
<dbReference type="SMART" id="SM00342">
    <property type="entry name" value="HTH_ARAC"/>
    <property type="match status" value="2"/>
</dbReference>